<organism evidence="1 2">
    <name type="scientific">Penicillium oxalicum (strain 114-2 / CGMCC 5302)</name>
    <name type="common">Penicillium decumbens</name>
    <dbReference type="NCBI Taxonomy" id="933388"/>
    <lineage>
        <taxon>Eukaryota</taxon>
        <taxon>Fungi</taxon>
        <taxon>Dikarya</taxon>
        <taxon>Ascomycota</taxon>
        <taxon>Pezizomycotina</taxon>
        <taxon>Eurotiomycetes</taxon>
        <taxon>Eurotiomycetidae</taxon>
        <taxon>Eurotiales</taxon>
        <taxon>Aspergillaceae</taxon>
        <taxon>Penicillium</taxon>
    </lineage>
</organism>
<keyword evidence="2" id="KW-1185">Reference proteome</keyword>
<dbReference type="Proteomes" id="UP000019376">
    <property type="component" value="Unassembled WGS sequence"/>
</dbReference>
<dbReference type="HOGENOM" id="CLU_1548133_0_0_1"/>
<reference evidence="1 2" key="1">
    <citation type="journal article" date="2013" name="PLoS ONE">
        <title>Genomic and secretomic analyses reveal unique features of the lignocellulolytic enzyme system of Penicillium decumbens.</title>
        <authorList>
            <person name="Liu G."/>
            <person name="Zhang L."/>
            <person name="Wei X."/>
            <person name="Zou G."/>
            <person name="Qin Y."/>
            <person name="Ma L."/>
            <person name="Li J."/>
            <person name="Zheng H."/>
            <person name="Wang S."/>
            <person name="Wang C."/>
            <person name="Xun L."/>
            <person name="Zhao G.-P."/>
            <person name="Zhou Z."/>
            <person name="Qu Y."/>
        </authorList>
    </citation>
    <scope>NUCLEOTIDE SEQUENCE [LARGE SCALE GENOMIC DNA]</scope>
    <source>
        <strain evidence="2">114-2 / CGMCC 5302</strain>
    </source>
</reference>
<evidence type="ECO:0000313" key="1">
    <source>
        <dbReference type="EMBL" id="EPS33202.1"/>
    </source>
</evidence>
<dbReference type="AlphaFoldDB" id="S8BDU0"/>
<evidence type="ECO:0000313" key="2">
    <source>
        <dbReference type="Proteomes" id="UP000019376"/>
    </source>
</evidence>
<sequence>MHLALTENTYNSAIVDQSPFESSEVTPTRIAASNFMDVEFCSLLASPVLRSLSLLTMDGSRSPLRTDAPWNLATRLTSFSITLAYKLSTAIENGFKFESPSVLHSLNIGRCSFTKCLVFFEPCGLALPYGRLRDARTLVNNENILQNKSGSTTGSTMAVIYPLMWWRPSYRPQ</sequence>
<name>S8BDU0_PENO1</name>
<dbReference type="EMBL" id="KB644415">
    <property type="protein sequence ID" value="EPS33202.1"/>
    <property type="molecule type" value="Genomic_DNA"/>
</dbReference>
<accession>S8BDU0</accession>
<proteinExistence type="predicted"/>
<protein>
    <submittedName>
        <fullName evidence="1">Uncharacterized protein</fullName>
    </submittedName>
</protein>
<gene>
    <name evidence="1" type="ORF">PDE_08164</name>
</gene>